<dbReference type="SUPFAM" id="SSF53474">
    <property type="entry name" value="alpha/beta-Hydrolases"/>
    <property type="match status" value="1"/>
</dbReference>
<sequence>MHILYLHGFRSGTQSIKAQQLKAYCAKHRQFTFHCPDLNAPPRQVIAKLADILMTLQAQQQPVALIGSSLGGFYATYFVAKFHLPVVLINPVVRPWQVFAQRYNLADLPLYISPQWQLDATQLQDLKLLAINRLATDAKVLLLIQRGDEVLDYREAERYYSQVPHNSLIISELGGDHSMSNFSDKIPMLLEFLSYSVQ</sequence>
<organism evidence="1 2">
    <name type="scientific">Acinetobacter larvae</name>
    <dbReference type="NCBI Taxonomy" id="1789224"/>
    <lineage>
        <taxon>Bacteria</taxon>
        <taxon>Pseudomonadati</taxon>
        <taxon>Pseudomonadota</taxon>
        <taxon>Gammaproteobacteria</taxon>
        <taxon>Moraxellales</taxon>
        <taxon>Moraxellaceae</taxon>
        <taxon>Acinetobacter</taxon>
    </lineage>
</organism>
<dbReference type="KEGG" id="ala:BFG52_16070"/>
<evidence type="ECO:0000313" key="2">
    <source>
        <dbReference type="Proteomes" id="UP000093391"/>
    </source>
</evidence>
<dbReference type="InterPro" id="IPR029058">
    <property type="entry name" value="AB_hydrolase_fold"/>
</dbReference>
<keyword evidence="2" id="KW-1185">Reference proteome</keyword>
<dbReference type="AlphaFoldDB" id="A0A1B2M3U6"/>
<dbReference type="Gene3D" id="3.40.50.1820">
    <property type="entry name" value="alpha/beta hydrolase"/>
    <property type="match status" value="1"/>
</dbReference>
<accession>A0A1B2M3U6</accession>
<protein>
    <submittedName>
        <fullName evidence="1">Esterase</fullName>
    </submittedName>
</protein>
<dbReference type="EMBL" id="CP016895">
    <property type="protein sequence ID" value="AOA59713.1"/>
    <property type="molecule type" value="Genomic_DNA"/>
</dbReference>
<dbReference type="Pfam" id="PF05728">
    <property type="entry name" value="UPF0227"/>
    <property type="match status" value="1"/>
</dbReference>
<dbReference type="STRING" id="1789224.BFG52_16070"/>
<dbReference type="PANTHER" id="PTHR35602">
    <property type="entry name" value="ESTERASE YQIA-RELATED"/>
    <property type="match status" value="1"/>
</dbReference>
<gene>
    <name evidence="1" type="ORF">BFG52_16070</name>
</gene>
<dbReference type="InterPro" id="IPR008886">
    <property type="entry name" value="UPF0227/Esterase_YqiA"/>
</dbReference>
<dbReference type="OrthoDB" id="9814831at2"/>
<proteinExistence type="predicted"/>
<dbReference type="PANTHER" id="PTHR35602:SF3">
    <property type="entry name" value="ESTERASE YQIA"/>
    <property type="match status" value="1"/>
</dbReference>
<name>A0A1B2M3U6_9GAMM</name>
<dbReference type="Proteomes" id="UP000093391">
    <property type="component" value="Chromosome"/>
</dbReference>
<dbReference type="RefSeq" id="WP_067558631.1">
    <property type="nucleotide sequence ID" value="NZ_CP016895.1"/>
</dbReference>
<evidence type="ECO:0000313" key="1">
    <source>
        <dbReference type="EMBL" id="AOA59713.1"/>
    </source>
</evidence>
<reference evidence="1 2" key="1">
    <citation type="submission" date="2016-08" db="EMBL/GenBank/DDBJ databases">
        <authorList>
            <person name="Seilhamer J.J."/>
        </authorList>
    </citation>
    <scope>NUCLEOTIDE SEQUENCE [LARGE SCALE GENOMIC DNA]</scope>
    <source>
        <strain evidence="1 2">BRTC-1</strain>
    </source>
</reference>